<evidence type="ECO:0000313" key="1">
    <source>
        <dbReference type="EMBL" id="CUX54502.1"/>
    </source>
</evidence>
<name>A0A1S7RMH5_9HYPH</name>
<dbReference type="EMBL" id="FBWG01000038">
    <property type="protein sequence ID" value="CUX54502.1"/>
    <property type="molecule type" value="Genomic_DNA"/>
</dbReference>
<organism evidence="1 2">
    <name type="scientific">Agrobacterium deltaense Zutra 3/1</name>
    <dbReference type="NCBI Taxonomy" id="1183427"/>
    <lineage>
        <taxon>Bacteria</taxon>
        <taxon>Pseudomonadati</taxon>
        <taxon>Pseudomonadota</taxon>
        <taxon>Alphaproteobacteria</taxon>
        <taxon>Hyphomicrobiales</taxon>
        <taxon>Rhizobiaceae</taxon>
        <taxon>Rhizobium/Agrobacterium group</taxon>
        <taxon>Agrobacterium</taxon>
    </lineage>
</organism>
<evidence type="ECO:0000313" key="2">
    <source>
        <dbReference type="Proteomes" id="UP000191987"/>
    </source>
</evidence>
<dbReference type="AlphaFoldDB" id="A0A1S7RMH5"/>
<reference evidence="1 2" key="1">
    <citation type="submission" date="2016-01" db="EMBL/GenBank/DDBJ databases">
        <authorList>
            <person name="Oliw E.H."/>
        </authorList>
    </citation>
    <scope>NUCLEOTIDE SEQUENCE [LARGE SCALE GENOMIC DNA]</scope>
    <source>
        <strain evidence="1 2">Zutra 3-1</strain>
    </source>
</reference>
<gene>
    <name evidence="1" type="ORF">AGR7C_Lc20135</name>
</gene>
<protein>
    <submittedName>
        <fullName evidence="1">Uncharacterized protein</fullName>
    </submittedName>
</protein>
<proteinExistence type="predicted"/>
<sequence length="37" mass="4603">MNMIGFHNHKRHVRISYSVVIHLKWVEYFNNHIRVVK</sequence>
<dbReference type="Proteomes" id="UP000191987">
    <property type="component" value="Unassembled WGS sequence"/>
</dbReference>
<accession>A0A1S7RMH5</accession>